<comment type="similarity">
    <text evidence="9 10">Belongs to the class I-like SAM-binding methyltransferase superfamily. C5-methyltransferase family.</text>
</comment>
<dbReference type="PROSITE" id="PS00094">
    <property type="entry name" value="C5_MTASE_1"/>
    <property type="match status" value="1"/>
</dbReference>
<evidence type="ECO:0000256" key="5">
    <source>
        <dbReference type="ARBA" id="ARBA00022737"/>
    </source>
</evidence>
<proteinExistence type="inferred from homology"/>
<evidence type="ECO:0000256" key="1">
    <source>
        <dbReference type="ARBA" id="ARBA00004123"/>
    </source>
</evidence>
<dbReference type="InterPro" id="IPR022702">
    <property type="entry name" value="Cytosine_MeTrfase1_RFD"/>
</dbReference>
<dbReference type="GO" id="GO:0006346">
    <property type="term" value="P:DNA methylation-dependent constitutive heterochromatin formation"/>
    <property type="evidence" value="ECO:0007669"/>
    <property type="project" value="InterPro"/>
</dbReference>
<dbReference type="STRING" id="68775.A0A5C3MDK3"/>
<keyword evidence="5" id="KW-0677">Repeat</keyword>
<evidence type="ECO:0000256" key="12">
    <source>
        <dbReference type="SAM" id="MobiDB-lite"/>
    </source>
</evidence>
<evidence type="ECO:0000259" key="13">
    <source>
        <dbReference type="PROSITE" id="PS51038"/>
    </source>
</evidence>
<evidence type="ECO:0000256" key="2">
    <source>
        <dbReference type="ARBA" id="ARBA00022603"/>
    </source>
</evidence>
<feature type="compositionally biased region" description="Low complexity" evidence="12">
    <location>
        <begin position="26"/>
        <end position="36"/>
    </location>
</feature>
<gene>
    <name evidence="14" type="ORF">BDQ12DRAFT_709812</name>
</gene>
<dbReference type="EC" id="2.1.1.37" evidence="11"/>
<dbReference type="GO" id="GO:0032259">
    <property type="term" value="P:methylation"/>
    <property type="evidence" value="ECO:0007669"/>
    <property type="project" value="UniProtKB-KW"/>
</dbReference>
<dbReference type="PROSITE" id="PS51038">
    <property type="entry name" value="BAH"/>
    <property type="match status" value="1"/>
</dbReference>
<comment type="catalytic activity">
    <reaction evidence="11">
        <text>a 2'-deoxycytidine in DNA + S-adenosyl-L-methionine = a 5-methyl-2'-deoxycytidine in DNA + S-adenosyl-L-homocysteine + H(+)</text>
        <dbReference type="Rhea" id="RHEA:13681"/>
        <dbReference type="Rhea" id="RHEA-COMP:11369"/>
        <dbReference type="Rhea" id="RHEA-COMP:11370"/>
        <dbReference type="ChEBI" id="CHEBI:15378"/>
        <dbReference type="ChEBI" id="CHEBI:57856"/>
        <dbReference type="ChEBI" id="CHEBI:59789"/>
        <dbReference type="ChEBI" id="CHEBI:85452"/>
        <dbReference type="ChEBI" id="CHEBI:85454"/>
        <dbReference type="EC" id="2.1.1.37"/>
    </reaction>
</comment>
<dbReference type="InterPro" id="IPR001525">
    <property type="entry name" value="C5_MeTfrase"/>
</dbReference>
<evidence type="ECO:0000313" key="15">
    <source>
        <dbReference type="Proteomes" id="UP000308652"/>
    </source>
</evidence>
<feature type="region of interest" description="Disordered" evidence="12">
    <location>
        <begin position="20"/>
        <end position="43"/>
    </location>
</feature>
<evidence type="ECO:0000256" key="3">
    <source>
        <dbReference type="ARBA" id="ARBA00022679"/>
    </source>
</evidence>
<keyword evidence="6" id="KW-0238">DNA-binding</keyword>
<dbReference type="Gene3D" id="2.30.30.490">
    <property type="match status" value="2"/>
</dbReference>
<dbReference type="GO" id="GO:0003682">
    <property type="term" value="F:chromatin binding"/>
    <property type="evidence" value="ECO:0007669"/>
    <property type="project" value="InterPro"/>
</dbReference>
<dbReference type="PRINTS" id="PR00105">
    <property type="entry name" value="C5METTRFRASE"/>
</dbReference>
<dbReference type="Pfam" id="PF12047">
    <property type="entry name" value="DNMT1-RFD"/>
    <property type="match status" value="1"/>
</dbReference>
<comment type="subcellular location">
    <subcellularLocation>
        <location evidence="1">Nucleus</location>
    </subcellularLocation>
</comment>
<dbReference type="AlphaFoldDB" id="A0A5C3MDK3"/>
<evidence type="ECO:0000256" key="6">
    <source>
        <dbReference type="ARBA" id="ARBA00023125"/>
    </source>
</evidence>
<dbReference type="EMBL" id="ML213592">
    <property type="protein sequence ID" value="TFK42486.1"/>
    <property type="molecule type" value="Genomic_DNA"/>
</dbReference>
<dbReference type="GO" id="GO:0005634">
    <property type="term" value="C:nucleus"/>
    <property type="evidence" value="ECO:0007669"/>
    <property type="project" value="UniProtKB-SubCell"/>
</dbReference>
<dbReference type="GO" id="GO:0003677">
    <property type="term" value="F:DNA binding"/>
    <property type="evidence" value="ECO:0007669"/>
    <property type="project" value="UniProtKB-KW"/>
</dbReference>
<protein>
    <recommendedName>
        <fullName evidence="11">Cytosine-specific methyltransferase</fullName>
        <ecNumber evidence="11">2.1.1.37</ecNumber>
    </recommendedName>
</protein>
<dbReference type="SUPFAM" id="SSF53335">
    <property type="entry name" value="S-adenosyl-L-methionine-dependent methyltransferases"/>
    <property type="match status" value="1"/>
</dbReference>
<dbReference type="InterPro" id="IPR029063">
    <property type="entry name" value="SAM-dependent_MTases_sf"/>
</dbReference>
<evidence type="ECO:0000256" key="11">
    <source>
        <dbReference type="RuleBase" id="RU000417"/>
    </source>
</evidence>
<dbReference type="Proteomes" id="UP000308652">
    <property type="component" value="Unassembled WGS sequence"/>
</dbReference>
<evidence type="ECO:0000256" key="4">
    <source>
        <dbReference type="ARBA" id="ARBA00022691"/>
    </source>
</evidence>
<sequence length="1262" mass="142427">MKGPPPGKLFPVVEILVKPPKRTLGSSKESPVSSPSPHKRRRRANQDCDFNDLFISPTISDFEMANPTSVSSVINLTALFDDKEEVSSRTGTTVPEVFVYEFMEDGLSEDEELFIDSNESQEDQCNSDSDDAETDASEDIPIYVLSDFIIYNHGTREVVPTAELMSSHLFQSHYAASGCVSPWVDDKHAKNYSKPGSFHLGRRVRLSKIRELNVHHFDKWNKDLDGKIYIRTDFAWYILEQPSPRYLEFFQLFWIQHKLLHMIVAAAVSDRKIMLDQFIKLLPVFDEDGFITTSKMILGRGLQESDLDLDSTNAYIVTFLLELASPMQITRVPLVRSFLDRNTIPTLPRNFNSVSPAKNNKQSQKSARDKQVTVTPIVARIASTLFEGLEVVGSSEFEEVECNVAAEIERVQEHHQDPQNIVWGIQAGVIGPKTFYESVTMDGTKYGSSDVVMVNPGEDDNTMRAKNSQADASKSVNSFANHTWICYFYECEGEKMFHGQWFIHGSKTLLQEVSHSKALYLTNECEDVPVASIFRLCNLRMLADGEAEPFDDRDPQSNDFHCGYEISLLMCENEVDFIHLPNQDELDALNEIEALREEVQTISGGFTQYGINYHVNDFVYIHPEEGSLLKIGQITKIRGIPDKPKITVHRLGRYDDYVRRKRRKSSGQELTCDERRLYVSKDNDNVITITPEELDGVCFVRHLTDFNEIESWVKNEDHFYLNQVGTIKQLCTIEEDEFPICEVCDKEHARKIEHQEMLRLRNAPLRGLELFCGAGGLGTGMGLSGFVETKYAVEMDAYAAATYKDNHPDTTVYCQDTCTLLKHAIDVYEGKNPPPLLSSDGKTYCPPVPGKHEVDFIFGGPPCQSFSQANHRPKANDPRSALPSNMLSFAEVFQPSTFLLENVIGILNFPLLSQQSEHGYGLEGGIKSGVVKFIVRTLIALGYQVRYLLLQAGQYGTPQGRSRVIFLATLRGIPLPRHPPPIYAFQAAKSYSLPTGQKLQRITRSKNPDYPHGFAPLKPITVDESIGDLPPFDWVNPHAIFPATEESKAEVVEREALGIRQFHAAGAARTERTGFTRGEPYAMPPQNRYQRWLRQGMIDDDGEEGKVRGHYTKKFVSHIVEATVNVPLEPLADHRDLHWKLRPKSVQSGRAQDGRTFYGRLDGNSHFKCAMAQASPNLKQSWLLHPSQKRIISIREFARAQGFPDHYSFETEEQGNTTPVTSQIKQIGNAVPVPLALALGKELGKSLLEIWDRKEREGSPIV</sequence>
<dbReference type="PANTHER" id="PTHR10629:SF52">
    <property type="entry name" value="DNA (CYTOSINE-5)-METHYLTRANSFERASE 1"/>
    <property type="match status" value="1"/>
</dbReference>
<dbReference type="GO" id="GO:0003886">
    <property type="term" value="F:DNA (cytosine-5-)-methyltransferase activity"/>
    <property type="evidence" value="ECO:0007669"/>
    <property type="project" value="UniProtKB-EC"/>
</dbReference>
<dbReference type="GO" id="GO:0044027">
    <property type="term" value="P:negative regulation of gene expression via chromosomal CpG island methylation"/>
    <property type="evidence" value="ECO:0007669"/>
    <property type="project" value="TreeGrafter"/>
</dbReference>
<dbReference type="InterPro" id="IPR031303">
    <property type="entry name" value="C5_meth_CS"/>
</dbReference>
<dbReference type="NCBIfam" id="TIGR00675">
    <property type="entry name" value="dcm"/>
    <property type="match status" value="1"/>
</dbReference>
<dbReference type="Pfam" id="PF01426">
    <property type="entry name" value="BAH"/>
    <property type="match status" value="2"/>
</dbReference>
<dbReference type="InterPro" id="IPR018117">
    <property type="entry name" value="C5_DNA_meth_AS"/>
</dbReference>
<dbReference type="PROSITE" id="PS51679">
    <property type="entry name" value="SAM_MT_C5"/>
    <property type="match status" value="1"/>
</dbReference>
<keyword evidence="15" id="KW-1185">Reference proteome</keyword>
<dbReference type="InterPro" id="IPR050390">
    <property type="entry name" value="C5-Methyltransferase"/>
</dbReference>
<dbReference type="Pfam" id="PF00145">
    <property type="entry name" value="DNA_methylase"/>
    <property type="match status" value="2"/>
</dbReference>
<evidence type="ECO:0000313" key="14">
    <source>
        <dbReference type="EMBL" id="TFK42486.1"/>
    </source>
</evidence>
<feature type="domain" description="BAH" evidence="13">
    <location>
        <begin position="611"/>
        <end position="736"/>
    </location>
</feature>
<dbReference type="Gene3D" id="3.40.50.150">
    <property type="entry name" value="Vaccinia Virus protein VP39"/>
    <property type="match status" value="1"/>
</dbReference>
<feature type="compositionally biased region" description="Polar residues" evidence="12">
    <location>
        <begin position="350"/>
        <end position="365"/>
    </location>
</feature>
<dbReference type="OrthoDB" id="5376140at2759"/>
<evidence type="ECO:0000256" key="7">
    <source>
        <dbReference type="ARBA" id="ARBA00023242"/>
    </source>
</evidence>
<feature type="active site" evidence="8 9">
    <location>
        <position position="863"/>
    </location>
</feature>
<organism evidence="14 15">
    <name type="scientific">Crucibulum laeve</name>
    <dbReference type="NCBI Taxonomy" id="68775"/>
    <lineage>
        <taxon>Eukaryota</taxon>
        <taxon>Fungi</taxon>
        <taxon>Dikarya</taxon>
        <taxon>Basidiomycota</taxon>
        <taxon>Agaricomycotina</taxon>
        <taxon>Agaricomycetes</taxon>
        <taxon>Agaricomycetidae</taxon>
        <taxon>Agaricales</taxon>
        <taxon>Agaricineae</taxon>
        <taxon>Nidulariaceae</taxon>
        <taxon>Crucibulum</taxon>
    </lineage>
</organism>
<evidence type="ECO:0000256" key="8">
    <source>
        <dbReference type="PIRSR" id="PIRSR037404-1"/>
    </source>
</evidence>
<dbReference type="InterPro" id="IPR001025">
    <property type="entry name" value="BAH_dom"/>
</dbReference>
<dbReference type="Gene3D" id="3.90.120.10">
    <property type="entry name" value="DNA Methylase, subunit A, domain 2"/>
    <property type="match status" value="1"/>
</dbReference>
<evidence type="ECO:0000256" key="9">
    <source>
        <dbReference type="PROSITE-ProRule" id="PRU01016"/>
    </source>
</evidence>
<reference evidence="14 15" key="1">
    <citation type="journal article" date="2019" name="Nat. Ecol. Evol.">
        <title>Megaphylogeny resolves global patterns of mushroom evolution.</title>
        <authorList>
            <person name="Varga T."/>
            <person name="Krizsan K."/>
            <person name="Foldi C."/>
            <person name="Dima B."/>
            <person name="Sanchez-Garcia M."/>
            <person name="Sanchez-Ramirez S."/>
            <person name="Szollosi G.J."/>
            <person name="Szarkandi J.G."/>
            <person name="Papp V."/>
            <person name="Albert L."/>
            <person name="Andreopoulos W."/>
            <person name="Angelini C."/>
            <person name="Antonin V."/>
            <person name="Barry K.W."/>
            <person name="Bougher N.L."/>
            <person name="Buchanan P."/>
            <person name="Buyck B."/>
            <person name="Bense V."/>
            <person name="Catcheside P."/>
            <person name="Chovatia M."/>
            <person name="Cooper J."/>
            <person name="Damon W."/>
            <person name="Desjardin D."/>
            <person name="Finy P."/>
            <person name="Geml J."/>
            <person name="Haridas S."/>
            <person name="Hughes K."/>
            <person name="Justo A."/>
            <person name="Karasinski D."/>
            <person name="Kautmanova I."/>
            <person name="Kiss B."/>
            <person name="Kocsube S."/>
            <person name="Kotiranta H."/>
            <person name="LaButti K.M."/>
            <person name="Lechner B.E."/>
            <person name="Liimatainen K."/>
            <person name="Lipzen A."/>
            <person name="Lukacs Z."/>
            <person name="Mihaltcheva S."/>
            <person name="Morgado L.N."/>
            <person name="Niskanen T."/>
            <person name="Noordeloos M.E."/>
            <person name="Ohm R.A."/>
            <person name="Ortiz-Santana B."/>
            <person name="Ovrebo C."/>
            <person name="Racz N."/>
            <person name="Riley R."/>
            <person name="Savchenko A."/>
            <person name="Shiryaev A."/>
            <person name="Soop K."/>
            <person name="Spirin V."/>
            <person name="Szebenyi C."/>
            <person name="Tomsovsky M."/>
            <person name="Tulloss R.E."/>
            <person name="Uehling J."/>
            <person name="Grigoriev I.V."/>
            <person name="Vagvolgyi C."/>
            <person name="Papp T."/>
            <person name="Martin F.M."/>
            <person name="Miettinen O."/>
            <person name="Hibbett D.S."/>
            <person name="Nagy L.G."/>
        </authorList>
    </citation>
    <scope>NUCLEOTIDE SEQUENCE [LARGE SCALE GENOMIC DNA]</scope>
    <source>
        <strain evidence="14 15">CBS 166.37</strain>
    </source>
</reference>
<feature type="region of interest" description="Disordered" evidence="12">
    <location>
        <begin position="350"/>
        <end position="369"/>
    </location>
</feature>
<accession>A0A5C3MDK3</accession>
<keyword evidence="4 9" id="KW-0949">S-adenosyl-L-methionine</keyword>
<dbReference type="PIRSF" id="PIRSF037404">
    <property type="entry name" value="DNMT1"/>
    <property type="match status" value="1"/>
</dbReference>
<name>A0A5C3MDK3_9AGAR</name>
<dbReference type="InterPro" id="IPR043151">
    <property type="entry name" value="BAH_sf"/>
</dbReference>
<dbReference type="PANTHER" id="PTHR10629">
    <property type="entry name" value="CYTOSINE-SPECIFIC METHYLTRANSFERASE"/>
    <property type="match status" value="1"/>
</dbReference>
<keyword evidence="3 9" id="KW-0808">Transferase</keyword>
<keyword evidence="7" id="KW-0539">Nucleus</keyword>
<dbReference type="PROSITE" id="PS00095">
    <property type="entry name" value="C5_MTASE_2"/>
    <property type="match status" value="1"/>
</dbReference>
<keyword evidence="2 9" id="KW-0489">Methyltransferase</keyword>
<evidence type="ECO:0000256" key="10">
    <source>
        <dbReference type="RuleBase" id="RU000416"/>
    </source>
</evidence>
<dbReference type="SMART" id="SM00439">
    <property type="entry name" value="BAH"/>
    <property type="match status" value="1"/>
</dbReference>